<sequence>MEINEAKLLLPKLSLIKPEIWADLGCGNGTFTYALAEKLENKSKIFAIDRQRQNLSEKHHEIMIDYIQTDFENEDLNISPLDGILLANALHFVKDKTKLIRKLEEYFEKGNEKWIIIEYDNSIPNQWEPFPITFDELKSLFKQLGYSKIEKIGERKSVFGGTMYSAFITKT</sequence>
<name>A0ABT3XUR0_9FLAO</name>
<dbReference type="SUPFAM" id="SSF53335">
    <property type="entry name" value="S-adenosyl-L-methionine-dependent methyltransferases"/>
    <property type="match status" value="1"/>
</dbReference>
<dbReference type="Pfam" id="PF13847">
    <property type="entry name" value="Methyltransf_31"/>
    <property type="match status" value="1"/>
</dbReference>
<evidence type="ECO:0000259" key="1">
    <source>
        <dbReference type="Pfam" id="PF13847"/>
    </source>
</evidence>
<keyword evidence="2" id="KW-0808">Transferase</keyword>
<dbReference type="Gene3D" id="3.40.50.150">
    <property type="entry name" value="Vaccinia Virus protein VP39"/>
    <property type="match status" value="1"/>
</dbReference>
<dbReference type="InterPro" id="IPR025714">
    <property type="entry name" value="Methyltranfer_dom"/>
</dbReference>
<keyword evidence="2" id="KW-0489">Methyltransferase</keyword>
<reference evidence="2" key="1">
    <citation type="submission" date="2022-10" db="EMBL/GenBank/DDBJ databases">
        <title>Chryseobacterium sp. nov., a novel bacterial species.</title>
        <authorList>
            <person name="Cao Y."/>
        </authorList>
    </citation>
    <scope>NUCLEOTIDE SEQUENCE</scope>
    <source>
        <strain evidence="2">CCTCC AB2015118</strain>
    </source>
</reference>
<dbReference type="RefSeq" id="WP_267266643.1">
    <property type="nucleotide sequence ID" value="NZ_JAOVZW010000019.1"/>
</dbReference>
<accession>A0ABT3XUR0</accession>
<dbReference type="InterPro" id="IPR029063">
    <property type="entry name" value="SAM-dependent_MTases_sf"/>
</dbReference>
<dbReference type="Proteomes" id="UP001073122">
    <property type="component" value="Unassembled WGS sequence"/>
</dbReference>
<dbReference type="GO" id="GO:0008168">
    <property type="term" value="F:methyltransferase activity"/>
    <property type="evidence" value="ECO:0007669"/>
    <property type="project" value="UniProtKB-KW"/>
</dbReference>
<feature type="domain" description="Methyltransferase" evidence="1">
    <location>
        <begin position="23"/>
        <end position="111"/>
    </location>
</feature>
<evidence type="ECO:0000313" key="2">
    <source>
        <dbReference type="EMBL" id="MCX8525381.1"/>
    </source>
</evidence>
<organism evidence="2 3">
    <name type="scientific">Chryseobacterium formosus</name>
    <dbReference type="NCBI Taxonomy" id="1537363"/>
    <lineage>
        <taxon>Bacteria</taxon>
        <taxon>Pseudomonadati</taxon>
        <taxon>Bacteroidota</taxon>
        <taxon>Flavobacteriia</taxon>
        <taxon>Flavobacteriales</taxon>
        <taxon>Weeksellaceae</taxon>
        <taxon>Chryseobacterium group</taxon>
        <taxon>Chryseobacterium</taxon>
    </lineage>
</organism>
<comment type="caution">
    <text evidence="2">The sequence shown here is derived from an EMBL/GenBank/DDBJ whole genome shotgun (WGS) entry which is preliminary data.</text>
</comment>
<dbReference type="EMBL" id="JAOVZW010000019">
    <property type="protein sequence ID" value="MCX8525381.1"/>
    <property type="molecule type" value="Genomic_DNA"/>
</dbReference>
<gene>
    <name evidence="2" type="ORF">OF897_15810</name>
</gene>
<keyword evidence="3" id="KW-1185">Reference proteome</keyword>
<dbReference type="GO" id="GO:0032259">
    <property type="term" value="P:methylation"/>
    <property type="evidence" value="ECO:0007669"/>
    <property type="project" value="UniProtKB-KW"/>
</dbReference>
<protein>
    <submittedName>
        <fullName evidence="2">Class I SAM-dependent methyltransferase</fullName>
    </submittedName>
</protein>
<evidence type="ECO:0000313" key="3">
    <source>
        <dbReference type="Proteomes" id="UP001073122"/>
    </source>
</evidence>
<proteinExistence type="predicted"/>